<sequence length="65" mass="6754">MVTWATLALGIPALLGLLGLLLSQVRVVLTNLIAVVRAWHELRAVLREGASGTSQEADPPSGPGP</sequence>
<proteinExistence type="predicted"/>
<evidence type="ECO:0000313" key="2">
    <source>
        <dbReference type="Proteomes" id="UP000322927"/>
    </source>
</evidence>
<accession>A0A5P2BSW6</accession>
<gene>
    <name evidence="1" type="ORF">DEJ48_07480</name>
</gene>
<evidence type="ECO:0000313" key="1">
    <source>
        <dbReference type="EMBL" id="QES33257.1"/>
    </source>
</evidence>
<protein>
    <submittedName>
        <fullName evidence="1">Uncharacterized protein</fullName>
    </submittedName>
</protein>
<name>A0A5P2BSW6_STRVZ</name>
<dbReference type="EMBL" id="CP029192">
    <property type="protein sequence ID" value="QES33257.1"/>
    <property type="molecule type" value="Genomic_DNA"/>
</dbReference>
<reference evidence="1 2" key="1">
    <citation type="submission" date="2018-05" db="EMBL/GenBank/DDBJ databases">
        <title>Streptomyces venezuelae.</title>
        <authorList>
            <person name="Kim W."/>
            <person name="Lee N."/>
            <person name="Cho B.-K."/>
        </authorList>
    </citation>
    <scope>NUCLEOTIDE SEQUENCE [LARGE SCALE GENOMIC DNA]</scope>
    <source>
        <strain evidence="1 2">ATCC 14584</strain>
    </source>
</reference>
<dbReference type="Proteomes" id="UP000322927">
    <property type="component" value="Chromosome"/>
</dbReference>
<dbReference type="AlphaFoldDB" id="A0A5P2BSW6"/>
<organism evidence="1 2">
    <name type="scientific">Streptomyces venezuelae</name>
    <dbReference type="NCBI Taxonomy" id="54571"/>
    <lineage>
        <taxon>Bacteria</taxon>
        <taxon>Bacillati</taxon>
        <taxon>Actinomycetota</taxon>
        <taxon>Actinomycetes</taxon>
        <taxon>Kitasatosporales</taxon>
        <taxon>Streptomycetaceae</taxon>
        <taxon>Streptomyces</taxon>
    </lineage>
</organism>